<sequence>MRKSSSPSLSNCNSVLANKIFGIPLDELQQGGHPDNEVPFIVRHVVDYIEEHGGLEQQGLFQVNGNAETVEWLRQRYDSGEEVDLVKEADIPSAISLLRFFLQELPEPVIPGSLHIHLIQLSQDYNNEDEFGRKLRFLLQQLPPVNYSLLKFLCRFLANVASHHEEIWSANSLAAVFGPDVFHIYTDVEDLKEQEIVSRIMAGLLENYYEFFENEEEDFSSNDLSSITEQVNELSEEEEDEKLEHIEELPEEGAEKSDDMPEVVQLRMTEDILEPNSVTASTSAPISPINILPASEEIGIADDIINASESDRDCSEPVTSTNLDNEVMQQDFVFEDEENNQKEYFPFDSDKLSHLILDSNSKICDLNANTESEVPGGQSVGVQGEASYVQIPHLDLKNVSDGDKWEASCPITFPLIDFKTMHLQRDGEEPFPAFKSWQEDSESGEAQLSPQAGRMNHHPLEEDCPPVLSHRSLDFGQSQRFLHDPEMLDSSSKALSFARIRRSSFSSKDDKREDRTPYQLVKKLQKKIRQFEEQFERERNSKPSYSDIAANPKVLKWMTELTKLRKQIKDAKHKSSDGEFVPQTRPRSNTLPKSFGSSLDHEDEENEDEARVIQKEKKPSKEATLELILKRLKEKRVERCLPEDIKVTREERHIVKPLYDRYRLVKQMLTRASITPVLGSPSTKRRGQMLQPIIEGETAHFFEEIKEEEEDGVSLSSELTDILKTAVQAQSSLENPESDVEENQEKLALDLRLSSTRAASMPELLEQLWKARAEKKKLRKTLREFEEAFYQQNGRNAQKEDRVPVLEEYREYKKIKAKLRLLEVLISKQDSSKSI</sequence>
<dbReference type="InterPro" id="IPR039102">
    <property type="entry name" value="FAM13"/>
</dbReference>
<feature type="region of interest" description="Disordered" evidence="4">
    <location>
        <begin position="569"/>
        <end position="617"/>
    </location>
</feature>
<organism evidence="6 7">
    <name type="scientific">Sus scrofa</name>
    <name type="common">Pig</name>
    <dbReference type="NCBI Taxonomy" id="9823"/>
    <lineage>
        <taxon>Eukaryota</taxon>
        <taxon>Metazoa</taxon>
        <taxon>Chordata</taxon>
        <taxon>Craniata</taxon>
        <taxon>Vertebrata</taxon>
        <taxon>Euteleostomi</taxon>
        <taxon>Mammalia</taxon>
        <taxon>Eutheria</taxon>
        <taxon>Laurasiatheria</taxon>
        <taxon>Artiodactyla</taxon>
        <taxon>Suina</taxon>
        <taxon>Suidae</taxon>
        <taxon>Sus</taxon>
    </lineage>
</organism>
<dbReference type="Gene3D" id="1.10.555.10">
    <property type="entry name" value="Rho GTPase activation protein"/>
    <property type="match status" value="1"/>
</dbReference>
<name>A0A8D1KMS5_PIG</name>
<dbReference type="AlphaFoldDB" id="A0A8D1KMS5"/>
<proteinExistence type="inferred from homology"/>
<feature type="compositionally biased region" description="Polar residues" evidence="4">
    <location>
        <begin position="585"/>
        <end position="597"/>
    </location>
</feature>
<evidence type="ECO:0000256" key="2">
    <source>
        <dbReference type="ARBA" id="ARBA00022468"/>
    </source>
</evidence>
<feature type="domain" description="Rho-GAP" evidence="5">
    <location>
        <begin position="23"/>
        <end position="212"/>
    </location>
</feature>
<evidence type="ECO:0000313" key="7">
    <source>
        <dbReference type="Proteomes" id="UP000694722"/>
    </source>
</evidence>
<dbReference type="PANTHER" id="PTHR15904">
    <property type="entry name" value="FAM13"/>
    <property type="match status" value="1"/>
</dbReference>
<dbReference type="Ensembl" id="ENSSSCT00040103621.1">
    <property type="protein sequence ID" value="ENSSSCP00040047023.1"/>
    <property type="gene ID" value="ENSSSCG00040074837.1"/>
</dbReference>
<dbReference type="PROSITE" id="PS50238">
    <property type="entry name" value="RHOGAP"/>
    <property type="match status" value="1"/>
</dbReference>
<keyword evidence="2" id="KW-0343">GTPase activation</keyword>
<accession>A0A8D1KMS5</accession>
<evidence type="ECO:0000259" key="5">
    <source>
        <dbReference type="PROSITE" id="PS50238"/>
    </source>
</evidence>
<evidence type="ECO:0000256" key="3">
    <source>
        <dbReference type="ARBA" id="ARBA00074176"/>
    </source>
</evidence>
<dbReference type="GO" id="GO:0005096">
    <property type="term" value="F:GTPase activator activity"/>
    <property type="evidence" value="ECO:0007669"/>
    <property type="project" value="UniProtKB-KW"/>
</dbReference>
<dbReference type="InterPro" id="IPR000198">
    <property type="entry name" value="RhoGAP_dom"/>
</dbReference>
<dbReference type="CDD" id="cd04393">
    <property type="entry name" value="RhoGAP_FAM13A1a"/>
    <property type="match status" value="1"/>
</dbReference>
<evidence type="ECO:0000313" key="6">
    <source>
        <dbReference type="Ensembl" id="ENSSSCP00040047023.1"/>
    </source>
</evidence>
<comment type="similarity">
    <text evidence="1">Belongs to the FAM13 family.</text>
</comment>
<dbReference type="Pfam" id="PF00620">
    <property type="entry name" value="RhoGAP"/>
    <property type="match status" value="1"/>
</dbReference>
<feature type="region of interest" description="Disordered" evidence="4">
    <location>
        <begin position="434"/>
        <end position="469"/>
    </location>
</feature>
<dbReference type="PANTHER" id="PTHR15904:SF16">
    <property type="entry name" value="PROTEIN FAM13B"/>
    <property type="match status" value="1"/>
</dbReference>
<evidence type="ECO:0000256" key="1">
    <source>
        <dbReference type="ARBA" id="ARBA00007549"/>
    </source>
</evidence>
<dbReference type="Proteomes" id="UP000694722">
    <property type="component" value="Unplaced"/>
</dbReference>
<dbReference type="Pfam" id="PF26116">
    <property type="entry name" value="FAM13A"/>
    <property type="match status" value="1"/>
</dbReference>
<dbReference type="SMART" id="SM00324">
    <property type="entry name" value="RhoGAP"/>
    <property type="match status" value="1"/>
</dbReference>
<protein>
    <recommendedName>
        <fullName evidence="3">Protein FAM13B</fullName>
    </recommendedName>
</protein>
<reference evidence="6" key="1">
    <citation type="submission" date="2025-08" db="UniProtKB">
        <authorList>
            <consortium name="Ensembl"/>
        </authorList>
    </citation>
    <scope>IDENTIFICATION</scope>
</reference>
<dbReference type="InterPro" id="IPR059029">
    <property type="entry name" value="FAM13A_dom"/>
</dbReference>
<dbReference type="FunFam" id="1.10.555.10:FF:000020">
    <property type="entry name" value="protein FAM13B isoform X1"/>
    <property type="match status" value="1"/>
</dbReference>
<dbReference type="InterPro" id="IPR008936">
    <property type="entry name" value="Rho_GTPase_activation_prot"/>
</dbReference>
<dbReference type="SUPFAM" id="SSF48350">
    <property type="entry name" value="GTPase activation domain, GAP"/>
    <property type="match status" value="1"/>
</dbReference>
<evidence type="ECO:0000256" key="4">
    <source>
        <dbReference type="SAM" id="MobiDB-lite"/>
    </source>
</evidence>
<dbReference type="GO" id="GO:0007165">
    <property type="term" value="P:signal transduction"/>
    <property type="evidence" value="ECO:0007669"/>
    <property type="project" value="InterPro"/>
</dbReference>